<protein>
    <submittedName>
        <fullName evidence="1">Uncharacterized protein</fullName>
    </submittedName>
</protein>
<evidence type="ECO:0000313" key="1">
    <source>
        <dbReference type="EMBL" id="SDF34255.1"/>
    </source>
</evidence>
<dbReference type="Proteomes" id="UP000199355">
    <property type="component" value="Unassembled WGS sequence"/>
</dbReference>
<sequence>MKSDDGKKFRSVVVISGHENSREIDISVKYSPELNIEEGEKNHSVHYLGTILMTVAGRICANQDFHDKLRALLEDEING</sequence>
<reference evidence="2" key="1">
    <citation type="submission" date="2016-10" db="EMBL/GenBank/DDBJ databases">
        <authorList>
            <person name="Varghese N."/>
            <person name="Submissions S."/>
        </authorList>
    </citation>
    <scope>NUCLEOTIDE SEQUENCE [LARGE SCALE GENOMIC DNA]</scope>
    <source>
        <strain evidence="2">KHC7</strain>
    </source>
</reference>
<dbReference type="EMBL" id="FNBX01000004">
    <property type="protein sequence ID" value="SDF34255.1"/>
    <property type="molecule type" value="Genomic_DNA"/>
</dbReference>
<evidence type="ECO:0000313" key="2">
    <source>
        <dbReference type="Proteomes" id="UP000199355"/>
    </source>
</evidence>
<dbReference type="RefSeq" id="WP_143339511.1">
    <property type="nucleotide sequence ID" value="NZ_FNBX01000004.1"/>
</dbReference>
<organism evidence="1 2">
    <name type="scientific">Desulfovibrio legallii</name>
    <dbReference type="NCBI Taxonomy" id="571438"/>
    <lineage>
        <taxon>Bacteria</taxon>
        <taxon>Pseudomonadati</taxon>
        <taxon>Thermodesulfobacteriota</taxon>
        <taxon>Desulfovibrionia</taxon>
        <taxon>Desulfovibrionales</taxon>
        <taxon>Desulfovibrionaceae</taxon>
        <taxon>Desulfovibrio</taxon>
    </lineage>
</organism>
<dbReference type="AlphaFoldDB" id="A0A1G7KAQ2"/>
<gene>
    <name evidence="1" type="ORF">SAMN05192586_10432</name>
</gene>
<accession>A0A1G7KAQ2</accession>
<name>A0A1G7KAQ2_9BACT</name>
<dbReference type="STRING" id="571438.SAMN05192586_10432"/>
<keyword evidence="2" id="KW-1185">Reference proteome</keyword>
<proteinExistence type="predicted"/>